<dbReference type="PATRIC" id="fig|1160718.3.peg.838"/>
<dbReference type="Pfam" id="PF03446">
    <property type="entry name" value="NAD_binding_2"/>
    <property type="match status" value="1"/>
</dbReference>
<dbReference type="InterPro" id="IPR013328">
    <property type="entry name" value="6PGD_dom2"/>
</dbReference>
<evidence type="ECO:0000313" key="7">
    <source>
        <dbReference type="EMBL" id="EJJ08320.1"/>
    </source>
</evidence>
<evidence type="ECO:0000256" key="3">
    <source>
        <dbReference type="ARBA" id="ARBA00023027"/>
    </source>
</evidence>
<dbReference type="PANTHER" id="PTHR43060:SF15">
    <property type="entry name" value="3-HYDROXYISOBUTYRATE DEHYDROGENASE-LIKE 1, MITOCHONDRIAL-RELATED"/>
    <property type="match status" value="1"/>
</dbReference>
<evidence type="ECO:0000256" key="2">
    <source>
        <dbReference type="ARBA" id="ARBA00023002"/>
    </source>
</evidence>
<dbReference type="Pfam" id="PF14833">
    <property type="entry name" value="NAD_binding_11"/>
    <property type="match status" value="1"/>
</dbReference>
<dbReference type="GO" id="GO:0051287">
    <property type="term" value="F:NAD binding"/>
    <property type="evidence" value="ECO:0007669"/>
    <property type="project" value="InterPro"/>
</dbReference>
<name>J2K766_9ACTN</name>
<accession>J2K766</accession>
<comment type="caution">
    <text evidence="7">The sequence shown here is derived from an EMBL/GenBank/DDBJ whole genome shotgun (WGS) entry which is preliminary data.</text>
</comment>
<protein>
    <submittedName>
        <fullName evidence="7">3-hydroxyisobutyrate dehydrogenase</fullName>
    </submittedName>
</protein>
<proteinExistence type="inferred from homology"/>
<dbReference type="InterPro" id="IPR015815">
    <property type="entry name" value="HIBADH-related"/>
</dbReference>
<dbReference type="InterPro" id="IPR008927">
    <property type="entry name" value="6-PGluconate_DH-like_C_sf"/>
</dbReference>
<dbReference type="PIRSF" id="PIRSF000103">
    <property type="entry name" value="HIBADH"/>
    <property type="match status" value="1"/>
</dbReference>
<feature type="domain" description="3-hydroxyisobutyrate dehydrogenase-like NAD-binding" evidence="6">
    <location>
        <begin position="160"/>
        <end position="280"/>
    </location>
</feature>
<comment type="similarity">
    <text evidence="1">Belongs to the HIBADH-related family.</text>
</comment>
<gene>
    <name evidence="7" type="ORF">SU9_04061</name>
</gene>
<feature type="domain" description="6-phosphogluconate dehydrogenase NADP-binding" evidence="5">
    <location>
        <begin position="2"/>
        <end position="157"/>
    </location>
</feature>
<dbReference type="GO" id="GO:0016491">
    <property type="term" value="F:oxidoreductase activity"/>
    <property type="evidence" value="ECO:0007669"/>
    <property type="project" value="UniProtKB-KW"/>
</dbReference>
<sequence>MAVIGLGGMGGGMARALLGAGYAVTVFNRTRERAAPLEQAGAVVASTAVEAAAGADTVLLSLADEPAVEEVLFGDLVWRLRPGTVLIDTTTVSPSYARTTATRLAASGVRRLETCVMGNPAMAAEGTLRIFVSGDRAALDAVDEVLSALSQEVRYLGGPGRASALKLALNLLLGIQTAGLAEAAAFAEAAGLERELLLDVVLHSGWRSPVLGFRAEFMRRRVYRPAAFRTALMHKDLELALDQAAAYQMELPLGHEAVTRFGSALAAGHADDDAAAVVEVPPPSKENHR</sequence>
<dbReference type="SUPFAM" id="SSF48179">
    <property type="entry name" value="6-phosphogluconate dehydrogenase C-terminal domain-like"/>
    <property type="match status" value="1"/>
</dbReference>
<organism evidence="7">
    <name type="scientific">Streptomyces auratus AGR0001</name>
    <dbReference type="NCBI Taxonomy" id="1160718"/>
    <lineage>
        <taxon>Bacteria</taxon>
        <taxon>Bacillati</taxon>
        <taxon>Actinomycetota</taxon>
        <taxon>Actinomycetes</taxon>
        <taxon>Kitasatosporales</taxon>
        <taxon>Streptomycetaceae</taxon>
        <taxon>Streptomyces</taxon>
    </lineage>
</organism>
<dbReference type="EMBL" id="AJGV01000033">
    <property type="protein sequence ID" value="EJJ08320.1"/>
    <property type="molecule type" value="Genomic_DNA"/>
</dbReference>
<keyword evidence="2" id="KW-0560">Oxidoreductase</keyword>
<dbReference type="InterPro" id="IPR006115">
    <property type="entry name" value="6PGDH_NADP-bd"/>
</dbReference>
<evidence type="ECO:0000256" key="1">
    <source>
        <dbReference type="ARBA" id="ARBA00009080"/>
    </source>
</evidence>
<keyword evidence="3" id="KW-0520">NAD</keyword>
<evidence type="ECO:0000259" key="6">
    <source>
        <dbReference type="Pfam" id="PF14833"/>
    </source>
</evidence>
<dbReference type="Gene3D" id="1.10.1040.10">
    <property type="entry name" value="N-(1-d-carboxylethyl)-l-norvaline Dehydrogenase, domain 2"/>
    <property type="match status" value="1"/>
</dbReference>
<evidence type="ECO:0000259" key="5">
    <source>
        <dbReference type="Pfam" id="PF03446"/>
    </source>
</evidence>
<dbReference type="eggNOG" id="COG2084">
    <property type="taxonomic scope" value="Bacteria"/>
</dbReference>
<dbReference type="STRING" id="1160718.SU9_04061"/>
<reference evidence="7" key="1">
    <citation type="journal article" date="2012" name="J. Bacteriol.">
        <title>Genome Sequence of Streptomyces auratus Strain AGR0001, a Phoslactomycin-Producing Actinomycete.</title>
        <authorList>
            <person name="Han X."/>
            <person name="Li M."/>
            <person name="Ding Z."/>
            <person name="Zhao J."/>
            <person name="Ji K."/>
            <person name="Wen M."/>
            <person name="Lu T."/>
        </authorList>
    </citation>
    <scope>NUCLEOTIDE SEQUENCE [LARGE SCALE GENOMIC DNA]</scope>
    <source>
        <strain evidence="7">AGR0001</strain>
    </source>
</reference>
<dbReference type="HOGENOM" id="CLU_035117_0_6_11"/>
<dbReference type="PANTHER" id="PTHR43060">
    <property type="entry name" value="3-HYDROXYISOBUTYRATE DEHYDROGENASE-LIKE 1, MITOCHONDRIAL-RELATED"/>
    <property type="match status" value="1"/>
</dbReference>
<dbReference type="AlphaFoldDB" id="J2K766"/>
<dbReference type="Gene3D" id="3.40.50.720">
    <property type="entry name" value="NAD(P)-binding Rossmann-like Domain"/>
    <property type="match status" value="1"/>
</dbReference>
<evidence type="ECO:0000256" key="4">
    <source>
        <dbReference type="PIRSR" id="PIRSR000103-1"/>
    </source>
</evidence>
<dbReference type="InterPro" id="IPR036291">
    <property type="entry name" value="NAD(P)-bd_dom_sf"/>
</dbReference>
<dbReference type="SUPFAM" id="SSF51735">
    <property type="entry name" value="NAD(P)-binding Rossmann-fold domains"/>
    <property type="match status" value="1"/>
</dbReference>
<feature type="active site" evidence="4">
    <location>
        <position position="166"/>
    </location>
</feature>
<dbReference type="GO" id="GO:0050661">
    <property type="term" value="F:NADP binding"/>
    <property type="evidence" value="ECO:0007669"/>
    <property type="project" value="InterPro"/>
</dbReference>
<dbReference type="InterPro" id="IPR029154">
    <property type="entry name" value="HIBADH-like_NADP-bd"/>
</dbReference>